<comment type="caution">
    <text evidence="3">The sequence shown here is derived from an EMBL/GenBank/DDBJ whole genome shotgun (WGS) entry which is preliminary data.</text>
</comment>
<dbReference type="Gene3D" id="3.30.70.2970">
    <property type="entry name" value="Protein of unknown function (DUF541), domain 2"/>
    <property type="match status" value="1"/>
</dbReference>
<accession>A0A368U9R7</accession>
<dbReference type="Gene3D" id="3.30.110.170">
    <property type="entry name" value="Protein of unknown function (DUF541), domain 1"/>
    <property type="match status" value="1"/>
</dbReference>
<dbReference type="InterPro" id="IPR007497">
    <property type="entry name" value="SIMPL/DUF541"/>
</dbReference>
<gene>
    <name evidence="3" type="ORF">DU506_00575</name>
</gene>
<evidence type="ECO:0000313" key="4">
    <source>
        <dbReference type="Proteomes" id="UP000253204"/>
    </source>
</evidence>
<dbReference type="AlphaFoldDB" id="A0A368U9R7"/>
<dbReference type="Pfam" id="PF04402">
    <property type="entry name" value="SIMPL"/>
    <property type="match status" value="1"/>
</dbReference>
<evidence type="ECO:0000256" key="1">
    <source>
        <dbReference type="SAM" id="MobiDB-lite"/>
    </source>
</evidence>
<protein>
    <submittedName>
        <fullName evidence="3">DUF541 domain-containing protein</fullName>
    </submittedName>
</protein>
<dbReference type="GO" id="GO:0006974">
    <property type="term" value="P:DNA damage response"/>
    <property type="evidence" value="ECO:0007669"/>
    <property type="project" value="TreeGrafter"/>
</dbReference>
<dbReference type="OrthoDB" id="6155254at2"/>
<sequence length="261" mass="28246">MRRHTPHAPWTLCLALVAALSVPAMAADHSQPGHLQASGTGEVVLAPSEATITARLWEQTAFAKADAKHPDELKPDAMFKARQKVLARASKVILALEGMDIASRHIDAGSLHIGHTQTHDRLANGTHQRMIAIRVERPIKITLHDLEQVPAVLDILTGQGVNHLGGVDYRIRDMEAAHREALAMAIDHARLEAEVMAAGLDLDIGRVVSVSRGNKPNVAPNQPYTSMRESHMASAGQAPEYRPGEITVTAQANVTWEVTAK</sequence>
<keyword evidence="2" id="KW-0732">Signal</keyword>
<evidence type="ECO:0000313" key="3">
    <source>
        <dbReference type="EMBL" id="RCV93684.1"/>
    </source>
</evidence>
<dbReference type="PANTHER" id="PTHR34387:SF1">
    <property type="entry name" value="PERIPLASMIC IMMUNOGENIC PROTEIN"/>
    <property type="match status" value="1"/>
</dbReference>
<keyword evidence="4" id="KW-1185">Reference proteome</keyword>
<dbReference type="RefSeq" id="WP_114485012.1">
    <property type="nucleotide sequence ID" value="NZ_CBCSHM010000005.1"/>
</dbReference>
<feature type="compositionally biased region" description="Polar residues" evidence="1">
    <location>
        <begin position="214"/>
        <end position="227"/>
    </location>
</feature>
<feature type="signal peptide" evidence="2">
    <location>
        <begin position="1"/>
        <end position="26"/>
    </location>
</feature>
<name>A0A368U9R7_9GAMM</name>
<dbReference type="PANTHER" id="PTHR34387">
    <property type="entry name" value="SLR1258 PROTEIN"/>
    <property type="match status" value="1"/>
</dbReference>
<organism evidence="3 4">
    <name type="scientific">Vreelandella rituensis</name>
    <dbReference type="NCBI Taxonomy" id="2282306"/>
    <lineage>
        <taxon>Bacteria</taxon>
        <taxon>Pseudomonadati</taxon>
        <taxon>Pseudomonadota</taxon>
        <taxon>Gammaproteobacteria</taxon>
        <taxon>Oceanospirillales</taxon>
        <taxon>Halomonadaceae</taxon>
        <taxon>Vreelandella</taxon>
    </lineage>
</organism>
<evidence type="ECO:0000256" key="2">
    <source>
        <dbReference type="SAM" id="SignalP"/>
    </source>
</evidence>
<dbReference type="InterPro" id="IPR052022">
    <property type="entry name" value="26kDa_periplasmic_antigen"/>
</dbReference>
<reference evidence="3 4" key="1">
    <citation type="submission" date="2018-07" db="EMBL/GenBank/DDBJ databases">
        <title>Halomonas rutogse sp. nov., isolated from Lake TangqianCo on Tibetan Plateau.</title>
        <authorList>
            <person name="Lu H."/>
            <person name="Xing P."/>
            <person name="Wu Q."/>
        </authorList>
    </citation>
    <scope>NUCLEOTIDE SEQUENCE [LARGE SCALE GENOMIC DNA]</scope>
    <source>
        <strain evidence="3 4">TQ8S</strain>
    </source>
</reference>
<feature type="region of interest" description="Disordered" evidence="1">
    <location>
        <begin position="214"/>
        <end position="242"/>
    </location>
</feature>
<proteinExistence type="predicted"/>
<dbReference type="EMBL" id="QPIJ01000001">
    <property type="protein sequence ID" value="RCV93684.1"/>
    <property type="molecule type" value="Genomic_DNA"/>
</dbReference>
<feature type="chain" id="PRO_5016760196" evidence="2">
    <location>
        <begin position="27"/>
        <end position="261"/>
    </location>
</feature>
<dbReference type="Proteomes" id="UP000253204">
    <property type="component" value="Unassembled WGS sequence"/>
</dbReference>